<dbReference type="Proteomes" id="UP000006072">
    <property type="component" value="Unassembled WGS sequence"/>
</dbReference>
<dbReference type="PANTHER" id="PTHR42911:SF2">
    <property type="entry name" value="PROHIBITIN FAMILY PROTEIN"/>
    <property type="match status" value="1"/>
</dbReference>
<keyword evidence="1" id="KW-0812">Transmembrane</keyword>
<sequence length="288" mass="30750">MPWEIYAAIVLLLLAAFGLVSRAMASDETGHVRGTRIAIGAAALTVLVLIVGSTTIVSTRNIGVVTTLGKPSGTLGNGLHTKAPWQSVTEMDGAIQIDNHTGEYATMVRLGNNSTAYVDNSVRWRIQAAAADSLFLDYRDFDNVRENLVTRELRAALNEVFSDFDPLAPENVEGTDVQALGNDVADNLRAKVGDQVDIINVIIPLVSYDEATQGRINALNAERANTRVAEQRAKTAEAEARANEILAGSVSDNPNVLVSKCLDAAREASISPLGCWPNTSVVPTVPAR</sequence>
<reference evidence="3 4" key="1">
    <citation type="journal article" date="2012" name="J. Bacteriol.">
        <title>Complete Genome Sequence of Mycobacterium vaccae Type Strain ATCC 25954.</title>
        <authorList>
            <person name="Ho Y.S."/>
            <person name="Adroub S.A."/>
            <person name="Abadi M."/>
            <person name="Al Alwan B."/>
            <person name="Alkhateeb R."/>
            <person name="Gao G."/>
            <person name="Ragab A."/>
            <person name="Ali S."/>
            <person name="van Soolingen D."/>
            <person name="Bitter W."/>
            <person name="Pain A."/>
            <person name="Abdallah A.M."/>
        </authorList>
    </citation>
    <scope>NUCLEOTIDE SEQUENCE [LARGE SCALE GENOMIC DNA]</scope>
    <source>
        <strain evidence="3 4">ATCC 25954</strain>
    </source>
</reference>
<dbReference type="HOGENOM" id="CLU_067760_0_0_11"/>
<dbReference type="Pfam" id="PF01145">
    <property type="entry name" value="Band_7"/>
    <property type="match status" value="1"/>
</dbReference>
<dbReference type="GO" id="GO:0009190">
    <property type="term" value="P:cyclic nucleotide biosynthetic process"/>
    <property type="evidence" value="ECO:0007669"/>
    <property type="project" value="InterPro"/>
</dbReference>
<dbReference type="RefSeq" id="WP_003930364.1">
    <property type="nucleotide sequence ID" value="NZ_JH814690.1"/>
</dbReference>
<keyword evidence="1" id="KW-1133">Transmembrane helix</keyword>
<dbReference type="AlphaFoldDB" id="K0UTM7"/>
<comment type="caution">
    <text evidence="3">The sequence shown here is derived from an EMBL/GenBank/DDBJ whole genome shotgun (WGS) entry which is preliminary data.</text>
</comment>
<accession>K0UTM7</accession>
<name>K0UTM7_MYCVA</name>
<dbReference type="PANTHER" id="PTHR42911">
    <property type="entry name" value="MODULATOR OF FTSH PROTEASE HFLC"/>
    <property type="match status" value="1"/>
</dbReference>
<organism evidence="3 4">
    <name type="scientific">Mycolicibacterium vaccae ATCC 25954</name>
    <dbReference type="NCBI Taxonomy" id="1194972"/>
    <lineage>
        <taxon>Bacteria</taxon>
        <taxon>Bacillati</taxon>
        <taxon>Actinomycetota</taxon>
        <taxon>Actinomycetes</taxon>
        <taxon>Mycobacteriales</taxon>
        <taxon>Mycobacteriaceae</taxon>
        <taxon>Mycolicibacterium</taxon>
    </lineage>
</organism>
<evidence type="ECO:0000259" key="2">
    <source>
        <dbReference type="PROSITE" id="PS50125"/>
    </source>
</evidence>
<dbReference type="InterPro" id="IPR001107">
    <property type="entry name" value="Band_7"/>
</dbReference>
<evidence type="ECO:0000313" key="4">
    <source>
        <dbReference type="Proteomes" id="UP000006072"/>
    </source>
</evidence>
<dbReference type="EMBL" id="ALQA01000014">
    <property type="protein sequence ID" value="EJZ10497.1"/>
    <property type="molecule type" value="Genomic_DNA"/>
</dbReference>
<keyword evidence="1" id="KW-0472">Membrane</keyword>
<dbReference type="InterPro" id="IPR001054">
    <property type="entry name" value="A/G_cyclase"/>
</dbReference>
<feature type="transmembrane region" description="Helical" evidence="1">
    <location>
        <begin position="35"/>
        <end position="57"/>
    </location>
</feature>
<feature type="domain" description="Guanylate cyclase" evidence="2">
    <location>
        <begin position="132"/>
        <end position="182"/>
    </location>
</feature>
<dbReference type="GO" id="GO:0035556">
    <property type="term" value="P:intracellular signal transduction"/>
    <property type="evidence" value="ECO:0007669"/>
    <property type="project" value="InterPro"/>
</dbReference>
<dbReference type="eggNOG" id="COG0330">
    <property type="taxonomic scope" value="Bacteria"/>
</dbReference>
<keyword evidence="4" id="KW-1185">Reference proteome</keyword>
<evidence type="ECO:0000256" key="1">
    <source>
        <dbReference type="SAM" id="Phobius"/>
    </source>
</evidence>
<gene>
    <name evidence="3" type="ORF">MVAC_09054</name>
</gene>
<protein>
    <recommendedName>
        <fullName evidence="2">Guanylate cyclase domain-containing protein</fullName>
    </recommendedName>
</protein>
<proteinExistence type="predicted"/>
<evidence type="ECO:0000313" key="3">
    <source>
        <dbReference type="EMBL" id="EJZ10497.1"/>
    </source>
</evidence>
<dbReference type="PATRIC" id="fig|1194972.3.peg.1820"/>
<dbReference type="PROSITE" id="PS50125">
    <property type="entry name" value="GUANYLATE_CYCLASE_2"/>
    <property type="match status" value="1"/>
</dbReference>